<keyword evidence="5" id="KW-0442">Lipid degradation</keyword>
<dbReference type="GO" id="GO:0016042">
    <property type="term" value="P:lipid catabolic process"/>
    <property type="evidence" value="ECO:0007669"/>
    <property type="project" value="UniProtKB-KW"/>
</dbReference>
<feature type="chain" id="PRO_5035779938" description="phospholipase A2" evidence="8">
    <location>
        <begin position="18"/>
        <end position="105"/>
    </location>
</feature>
<proteinExistence type="predicted"/>
<protein>
    <recommendedName>
        <fullName evidence="3">phospholipase A2</fullName>
        <ecNumber evidence="3">3.1.1.4</ecNumber>
    </recommendedName>
    <alternativeName>
        <fullName evidence="7">Phosphatidylcholine 2-acylhydrolase</fullName>
    </alternativeName>
</protein>
<evidence type="ECO:0000256" key="2">
    <source>
        <dbReference type="ARBA" id="ARBA00004613"/>
    </source>
</evidence>
<feature type="signal peptide" evidence="8">
    <location>
        <begin position="1"/>
        <end position="17"/>
    </location>
</feature>
<comment type="cofactor">
    <cofactor evidence="1">
        <name>Ca(2+)</name>
        <dbReference type="ChEBI" id="CHEBI:29108"/>
    </cofactor>
</comment>
<dbReference type="InterPro" id="IPR033113">
    <property type="entry name" value="PLA2_histidine"/>
</dbReference>
<dbReference type="PANTHER" id="PTHR12253">
    <property type="entry name" value="RH14732P"/>
    <property type="match status" value="1"/>
</dbReference>
<dbReference type="GO" id="GO:0050482">
    <property type="term" value="P:arachidonate secretion"/>
    <property type="evidence" value="ECO:0007669"/>
    <property type="project" value="InterPro"/>
</dbReference>
<evidence type="ECO:0000259" key="9">
    <source>
        <dbReference type="Pfam" id="PF05826"/>
    </source>
</evidence>
<keyword evidence="8" id="KW-0732">Signal</keyword>
<gene>
    <name evidence="11" type="primary">LOC119633680</name>
</gene>
<keyword evidence="6" id="KW-0443">Lipid metabolism</keyword>
<dbReference type="PROSITE" id="PS00118">
    <property type="entry name" value="PA2_HIS"/>
    <property type="match status" value="1"/>
</dbReference>
<evidence type="ECO:0000313" key="11">
    <source>
        <dbReference type="RefSeq" id="XP_037883285.1"/>
    </source>
</evidence>
<dbReference type="Gene3D" id="1.20.90.10">
    <property type="entry name" value="Phospholipase A2 domain"/>
    <property type="match status" value="1"/>
</dbReference>
<dbReference type="Pfam" id="PF05826">
    <property type="entry name" value="Phospholip_A2_2"/>
    <property type="match status" value="1"/>
</dbReference>
<comment type="subcellular location">
    <subcellularLocation>
        <location evidence="2">Secreted</location>
    </subcellularLocation>
</comment>
<evidence type="ECO:0000256" key="6">
    <source>
        <dbReference type="ARBA" id="ARBA00023098"/>
    </source>
</evidence>
<reference evidence="11" key="1">
    <citation type="submission" date="2025-08" db="UniProtKB">
        <authorList>
            <consortium name="RefSeq"/>
        </authorList>
    </citation>
    <scope>IDENTIFICATION</scope>
    <source>
        <tissue evidence="11">Whole body pupa</tissue>
    </source>
</reference>
<dbReference type="GeneID" id="119633680"/>
<name>A0A8U0WDT0_9MUSC</name>
<feature type="domain" description="Phospholipase A2-like central" evidence="9">
    <location>
        <begin position="43"/>
        <end position="100"/>
    </location>
</feature>
<dbReference type="EC" id="3.1.1.4" evidence="3"/>
<evidence type="ECO:0000256" key="1">
    <source>
        <dbReference type="ARBA" id="ARBA00001913"/>
    </source>
</evidence>
<accession>A0A8U0WDT0</accession>
<dbReference type="RefSeq" id="XP_037883285.1">
    <property type="nucleotide sequence ID" value="XM_038027357.1"/>
</dbReference>
<dbReference type="GO" id="GO:0005576">
    <property type="term" value="C:extracellular region"/>
    <property type="evidence" value="ECO:0007669"/>
    <property type="project" value="UniProtKB-SubCell"/>
</dbReference>
<evidence type="ECO:0000313" key="10">
    <source>
        <dbReference type="Proteomes" id="UP000092443"/>
    </source>
</evidence>
<dbReference type="Proteomes" id="UP000092443">
    <property type="component" value="Unplaced"/>
</dbReference>
<organism evidence="10 11">
    <name type="scientific">Glossina fuscipes</name>
    <dbReference type="NCBI Taxonomy" id="7396"/>
    <lineage>
        <taxon>Eukaryota</taxon>
        <taxon>Metazoa</taxon>
        <taxon>Ecdysozoa</taxon>
        <taxon>Arthropoda</taxon>
        <taxon>Hexapoda</taxon>
        <taxon>Insecta</taxon>
        <taxon>Pterygota</taxon>
        <taxon>Neoptera</taxon>
        <taxon>Endopterygota</taxon>
        <taxon>Diptera</taxon>
        <taxon>Brachycera</taxon>
        <taxon>Muscomorpha</taxon>
        <taxon>Hippoboscoidea</taxon>
        <taxon>Glossinidae</taxon>
        <taxon>Glossina</taxon>
    </lineage>
</organism>
<dbReference type="InterPro" id="IPR036444">
    <property type="entry name" value="PLipase_A2_dom_sf"/>
</dbReference>
<dbReference type="GO" id="GO:0004623">
    <property type="term" value="F:phospholipase A2 activity"/>
    <property type="evidence" value="ECO:0007669"/>
    <property type="project" value="UniProtKB-EC"/>
</dbReference>
<evidence type="ECO:0000256" key="5">
    <source>
        <dbReference type="ARBA" id="ARBA00022963"/>
    </source>
</evidence>
<keyword evidence="10" id="KW-1185">Reference proteome</keyword>
<keyword evidence="4" id="KW-0964">Secreted</keyword>
<dbReference type="SUPFAM" id="SSF48619">
    <property type="entry name" value="Phospholipase A2, PLA2"/>
    <property type="match status" value="1"/>
</dbReference>
<evidence type="ECO:0000256" key="4">
    <source>
        <dbReference type="ARBA" id="ARBA00022525"/>
    </source>
</evidence>
<dbReference type="AlphaFoldDB" id="A0A8U0WDT0"/>
<evidence type="ECO:0000256" key="7">
    <source>
        <dbReference type="ARBA" id="ARBA00029903"/>
    </source>
</evidence>
<dbReference type="GO" id="GO:0006644">
    <property type="term" value="P:phospholipid metabolic process"/>
    <property type="evidence" value="ECO:0007669"/>
    <property type="project" value="InterPro"/>
</dbReference>
<dbReference type="InterPro" id="IPR016090">
    <property type="entry name" value="PLA2-like_dom"/>
</dbReference>
<evidence type="ECO:0000256" key="8">
    <source>
        <dbReference type="SAM" id="SignalP"/>
    </source>
</evidence>
<evidence type="ECO:0000256" key="3">
    <source>
        <dbReference type="ARBA" id="ARBA00013278"/>
    </source>
</evidence>
<sequence length="105" mass="12153">MTRYAIFVIFLIRTVQGFEESIFEDEDIYRIYVPAQPPSTSTIVPGTKWCGPGNTAANYDDLGNLREVDMCCRDHDHCESIIMPDVTLHNLYNSDWFPMQNEMQL</sequence>